<feature type="region of interest" description="Disordered" evidence="2">
    <location>
        <begin position="206"/>
        <end position="231"/>
    </location>
</feature>
<protein>
    <submittedName>
        <fullName evidence="3">Phosphoprotein</fullName>
    </submittedName>
</protein>
<dbReference type="Proteomes" id="UP001261468">
    <property type="component" value="Segment"/>
</dbReference>
<gene>
    <name evidence="3" type="primary">P</name>
</gene>
<dbReference type="EMBL" id="OM523356">
    <property type="protein sequence ID" value="UQU68813.1"/>
    <property type="molecule type" value="Viral_cRNA"/>
</dbReference>
<evidence type="ECO:0000313" key="4">
    <source>
        <dbReference type="Proteomes" id="UP001261468"/>
    </source>
</evidence>
<proteinExistence type="predicted"/>
<keyword evidence="1" id="KW-0175">Coiled coil</keyword>
<name>A0AAE9KYS9_9RHAB</name>
<evidence type="ECO:0000256" key="1">
    <source>
        <dbReference type="SAM" id="Coils"/>
    </source>
</evidence>
<sequence length="301" mass="33143">MSNGDENEFKGAFTPSRQTDFVAMANDDDRTMDDLPGDGDKVPLSGAQVVDPPKLVSVGDVKQTLGHLKHSAVVHGAVVDSNMESLFKHYCITEKVDARDVELWVRGYVYSTGSQIGPRITEVTEVLKNEIRSLQRTNAALLDTVKLLANQAVAVEKEIASVTVNIKTDIAAALKSALDGQAKVYERTKDPVKMKAIPVPIPDLKKPVEPKKVPEALSQGAPKDPSTSSFSDGAQFAKMRAVMKTIGVEQQVLDYITDDELPVVYPEEELREYMNQLHDPEIRALFLEEINKNIEERLLSG</sequence>
<evidence type="ECO:0000313" key="3">
    <source>
        <dbReference type="EMBL" id="UQU68813.1"/>
    </source>
</evidence>
<organism evidence="3 4">
    <name type="scientific">Sambucus cytorhabdovirus</name>
    <dbReference type="NCBI Taxonomy" id="2944624"/>
    <lineage>
        <taxon>Viruses</taxon>
        <taxon>Riboviria</taxon>
        <taxon>Orthornavirae</taxon>
        <taxon>Negarnaviricota</taxon>
        <taxon>Haploviricotina</taxon>
        <taxon>Monjiviricetes</taxon>
        <taxon>Mononegavirales</taxon>
        <taxon>Rhabdoviridae</taxon>
        <taxon>Betarhabdovirinae</taxon>
    </lineage>
</organism>
<evidence type="ECO:0000256" key="2">
    <source>
        <dbReference type="SAM" id="MobiDB-lite"/>
    </source>
</evidence>
<keyword evidence="4" id="KW-1185">Reference proteome</keyword>
<reference evidence="3 4" key="1">
    <citation type="journal article" date="2022" name="Arch. Virol.">
        <title>Complete genome sequence of a novel cytorhabdovirus infecting elderberry (Sambucus nigra L.) in the Czech Republic.</title>
        <authorList>
            <person name="Safarova D."/>
            <person name="Candresse T."/>
            <person name="Navratil M."/>
        </authorList>
    </citation>
    <scope>NUCLEOTIDE SEQUENCE [LARGE SCALE GENOMIC DNA]</scope>
    <source>
        <strain evidence="3">B15</strain>
    </source>
</reference>
<feature type="coiled-coil region" evidence="1">
    <location>
        <begin position="124"/>
        <end position="151"/>
    </location>
</feature>
<accession>A0AAE9KYS9</accession>